<sequence>MPGIVDNCDGFYKVSSGDQCGTIAQAHGITTAQLRSWNSEINAECSNLWLDYYICVHIAGAPTTSFTTVTTTASATVTGPAPQQTGIVSNRNKYHLVESGDGCASIANAYGISLSNFYNWNPAVGSSCGSLWLGYYVCVGTTTSQPTTTRTTTTTTTTTTPGPSPTQSGIIKTCTKYYKAQEGDTCDMIIKKNYPYVNSLPLFVRWNPAVGSTCSSLLNGYYYCVATELHQPMPGIINNCRRYYQVKAGDSCWSIEQQYGITTAQFDLWNPMVGTSCASLWQGYFVCVAV</sequence>
<feature type="domain" description="LysM" evidence="5">
    <location>
        <begin position="93"/>
        <end position="139"/>
    </location>
</feature>
<accession>A0ABR4HYG7</accession>
<dbReference type="Gene3D" id="3.10.350.10">
    <property type="entry name" value="LysM domain"/>
    <property type="match status" value="4"/>
</dbReference>
<dbReference type="InterPro" id="IPR036779">
    <property type="entry name" value="LysM_dom_sf"/>
</dbReference>
<dbReference type="Proteomes" id="UP001610334">
    <property type="component" value="Unassembled WGS sequence"/>
</dbReference>
<evidence type="ECO:0000313" key="6">
    <source>
        <dbReference type="EMBL" id="KAL2820421.1"/>
    </source>
</evidence>
<keyword evidence="3" id="KW-0843">Virulence</keyword>
<feature type="region of interest" description="Disordered" evidence="4">
    <location>
        <begin position="144"/>
        <end position="167"/>
    </location>
</feature>
<feature type="domain" description="LysM" evidence="5">
    <location>
        <begin position="10"/>
        <end position="56"/>
    </location>
</feature>
<protein>
    <recommendedName>
        <fullName evidence="5">LysM domain-containing protein</fullName>
    </recommendedName>
</protein>
<keyword evidence="7" id="KW-1185">Reference proteome</keyword>
<feature type="domain" description="LysM" evidence="5">
    <location>
        <begin position="176"/>
        <end position="225"/>
    </location>
</feature>
<keyword evidence="1" id="KW-0147">Chitin-binding</keyword>
<name>A0ABR4HYG7_9EURO</name>
<evidence type="ECO:0000256" key="3">
    <source>
        <dbReference type="ARBA" id="ARBA00023026"/>
    </source>
</evidence>
<dbReference type="SMART" id="SM00257">
    <property type="entry name" value="LysM"/>
    <property type="match status" value="3"/>
</dbReference>
<dbReference type="InterPro" id="IPR052210">
    <property type="entry name" value="LysM1-like"/>
</dbReference>
<dbReference type="EMBL" id="JBFXLT010000007">
    <property type="protein sequence ID" value="KAL2820421.1"/>
    <property type="molecule type" value="Genomic_DNA"/>
</dbReference>
<reference evidence="6 7" key="1">
    <citation type="submission" date="2024-07" db="EMBL/GenBank/DDBJ databases">
        <title>Section-level genome sequencing and comparative genomics of Aspergillus sections Usti and Cavernicolus.</title>
        <authorList>
            <consortium name="Lawrence Berkeley National Laboratory"/>
            <person name="Nybo J.L."/>
            <person name="Vesth T.C."/>
            <person name="Theobald S."/>
            <person name="Frisvad J.C."/>
            <person name="Larsen T.O."/>
            <person name="Kjaerboelling I."/>
            <person name="Rothschild-Mancinelli K."/>
            <person name="Lyhne E.K."/>
            <person name="Kogle M.E."/>
            <person name="Barry K."/>
            <person name="Clum A."/>
            <person name="Na H."/>
            <person name="Ledsgaard L."/>
            <person name="Lin J."/>
            <person name="Lipzen A."/>
            <person name="Kuo A."/>
            <person name="Riley R."/>
            <person name="Mondo S."/>
            <person name="Labutti K."/>
            <person name="Haridas S."/>
            <person name="Pangalinan J."/>
            <person name="Salamov A.A."/>
            <person name="Simmons B.A."/>
            <person name="Magnuson J.K."/>
            <person name="Chen J."/>
            <person name="Drula E."/>
            <person name="Henrissat B."/>
            <person name="Wiebenga A."/>
            <person name="Lubbers R.J."/>
            <person name="Gomes A.C."/>
            <person name="Makela M.R."/>
            <person name="Stajich J."/>
            <person name="Grigoriev I.V."/>
            <person name="Mortensen U.H."/>
            <person name="De Vries R.P."/>
            <person name="Baker S.E."/>
            <person name="Andersen M.R."/>
        </authorList>
    </citation>
    <scope>NUCLEOTIDE SEQUENCE [LARGE SCALE GENOMIC DNA]</scope>
    <source>
        <strain evidence="6 7">CBS 588.65</strain>
    </source>
</reference>
<dbReference type="PROSITE" id="PS51782">
    <property type="entry name" value="LYSM"/>
    <property type="match status" value="4"/>
</dbReference>
<dbReference type="InterPro" id="IPR018392">
    <property type="entry name" value="LysM"/>
</dbReference>
<dbReference type="SUPFAM" id="SSF54106">
    <property type="entry name" value="LysM domain"/>
    <property type="match status" value="3"/>
</dbReference>
<evidence type="ECO:0000256" key="4">
    <source>
        <dbReference type="SAM" id="MobiDB-lite"/>
    </source>
</evidence>
<keyword evidence="2" id="KW-0732">Signal</keyword>
<gene>
    <name evidence="6" type="ORF">BJX63DRAFT_380755</name>
</gene>
<dbReference type="PANTHER" id="PTHR34997:SF2">
    <property type="entry name" value="LYSM DOMAIN-CONTAINING PROTEIN-RELATED"/>
    <property type="match status" value="1"/>
</dbReference>
<dbReference type="PANTHER" id="PTHR34997">
    <property type="entry name" value="AM15"/>
    <property type="match status" value="1"/>
</dbReference>
<dbReference type="Pfam" id="PF01476">
    <property type="entry name" value="LysM"/>
    <property type="match status" value="3"/>
</dbReference>
<feature type="domain" description="LysM" evidence="5">
    <location>
        <begin position="242"/>
        <end position="288"/>
    </location>
</feature>
<evidence type="ECO:0000259" key="5">
    <source>
        <dbReference type="PROSITE" id="PS51782"/>
    </source>
</evidence>
<comment type="caution">
    <text evidence="6">The sequence shown here is derived from an EMBL/GenBank/DDBJ whole genome shotgun (WGS) entry which is preliminary data.</text>
</comment>
<evidence type="ECO:0000313" key="7">
    <source>
        <dbReference type="Proteomes" id="UP001610334"/>
    </source>
</evidence>
<evidence type="ECO:0000256" key="1">
    <source>
        <dbReference type="ARBA" id="ARBA00022669"/>
    </source>
</evidence>
<dbReference type="CDD" id="cd00118">
    <property type="entry name" value="LysM"/>
    <property type="match status" value="3"/>
</dbReference>
<evidence type="ECO:0000256" key="2">
    <source>
        <dbReference type="ARBA" id="ARBA00022729"/>
    </source>
</evidence>
<proteinExistence type="predicted"/>
<organism evidence="6 7">
    <name type="scientific">Aspergillus granulosus</name>
    <dbReference type="NCBI Taxonomy" id="176169"/>
    <lineage>
        <taxon>Eukaryota</taxon>
        <taxon>Fungi</taxon>
        <taxon>Dikarya</taxon>
        <taxon>Ascomycota</taxon>
        <taxon>Pezizomycotina</taxon>
        <taxon>Eurotiomycetes</taxon>
        <taxon>Eurotiomycetidae</taxon>
        <taxon>Eurotiales</taxon>
        <taxon>Aspergillaceae</taxon>
        <taxon>Aspergillus</taxon>
        <taxon>Aspergillus subgen. Nidulantes</taxon>
    </lineage>
</organism>